<evidence type="ECO:0000313" key="2">
    <source>
        <dbReference type="Proteomes" id="UP000075809"/>
    </source>
</evidence>
<dbReference type="Proteomes" id="UP000075809">
    <property type="component" value="Unassembled WGS sequence"/>
</dbReference>
<evidence type="ECO:0000313" key="1">
    <source>
        <dbReference type="EMBL" id="KYQ59209.1"/>
    </source>
</evidence>
<dbReference type="AlphaFoldDB" id="A0A151XFR0"/>
<name>A0A151XFR0_9HYME</name>
<accession>A0A151XFR0</accession>
<organism evidence="1 2">
    <name type="scientific">Mycetomoellerius zeteki</name>
    <dbReference type="NCBI Taxonomy" id="64791"/>
    <lineage>
        <taxon>Eukaryota</taxon>
        <taxon>Metazoa</taxon>
        <taxon>Ecdysozoa</taxon>
        <taxon>Arthropoda</taxon>
        <taxon>Hexapoda</taxon>
        <taxon>Insecta</taxon>
        <taxon>Pterygota</taxon>
        <taxon>Neoptera</taxon>
        <taxon>Endopterygota</taxon>
        <taxon>Hymenoptera</taxon>
        <taxon>Apocrita</taxon>
        <taxon>Aculeata</taxon>
        <taxon>Formicoidea</taxon>
        <taxon>Formicidae</taxon>
        <taxon>Myrmicinae</taxon>
        <taxon>Mycetomoellerius</taxon>
    </lineage>
</organism>
<gene>
    <name evidence="1" type="ORF">ALC60_01795</name>
</gene>
<proteinExistence type="predicted"/>
<protein>
    <submittedName>
        <fullName evidence="1">Uncharacterized protein</fullName>
    </submittedName>
</protein>
<sequence>MHLAFRVQSEEFLIVTRIKLRDVSHQFLFRIPNFGGARFPFFCERQDKARNQPHKGPRKFYEARYRFILSFEKTDFVNDVLLAGTR</sequence>
<dbReference type="EMBL" id="KQ982182">
    <property type="protein sequence ID" value="KYQ59209.1"/>
    <property type="molecule type" value="Genomic_DNA"/>
</dbReference>
<reference evidence="1 2" key="1">
    <citation type="submission" date="2015-09" db="EMBL/GenBank/DDBJ databases">
        <title>Trachymyrmex zeteki WGS genome.</title>
        <authorList>
            <person name="Nygaard S."/>
            <person name="Hu H."/>
            <person name="Boomsma J."/>
            <person name="Zhang G."/>
        </authorList>
    </citation>
    <scope>NUCLEOTIDE SEQUENCE [LARGE SCALE GENOMIC DNA]</scope>
    <source>
        <strain evidence="1">Tzet28-1</strain>
        <tissue evidence="1">Whole body</tissue>
    </source>
</reference>
<keyword evidence="2" id="KW-1185">Reference proteome</keyword>